<organism evidence="3 4">
    <name type="scientific">Kutzneria kofuensis</name>
    <dbReference type="NCBI Taxonomy" id="103725"/>
    <lineage>
        <taxon>Bacteria</taxon>
        <taxon>Bacillati</taxon>
        <taxon>Actinomycetota</taxon>
        <taxon>Actinomycetes</taxon>
        <taxon>Pseudonocardiales</taxon>
        <taxon>Pseudonocardiaceae</taxon>
        <taxon>Kutzneria</taxon>
    </lineage>
</organism>
<feature type="compositionally biased region" description="Polar residues" evidence="1">
    <location>
        <begin position="217"/>
        <end position="226"/>
    </location>
</feature>
<evidence type="ECO:0000259" key="2">
    <source>
        <dbReference type="Pfam" id="PF13649"/>
    </source>
</evidence>
<dbReference type="EMBL" id="JACHIR010000001">
    <property type="protein sequence ID" value="MBB5895756.1"/>
    <property type="molecule type" value="Genomic_DNA"/>
</dbReference>
<dbReference type="Pfam" id="PF13649">
    <property type="entry name" value="Methyltransf_25"/>
    <property type="match status" value="1"/>
</dbReference>
<dbReference type="SUPFAM" id="SSF53335">
    <property type="entry name" value="S-adenosyl-L-methionine-dependent methyltransferases"/>
    <property type="match status" value="1"/>
</dbReference>
<keyword evidence="3" id="KW-0808">Transferase</keyword>
<dbReference type="GO" id="GO:0008168">
    <property type="term" value="F:methyltransferase activity"/>
    <property type="evidence" value="ECO:0007669"/>
    <property type="project" value="UniProtKB-KW"/>
</dbReference>
<dbReference type="Proteomes" id="UP000585638">
    <property type="component" value="Unassembled WGS sequence"/>
</dbReference>
<keyword evidence="3" id="KW-0489">Methyltransferase</keyword>
<dbReference type="GO" id="GO:0032259">
    <property type="term" value="P:methylation"/>
    <property type="evidence" value="ECO:0007669"/>
    <property type="project" value="UniProtKB-KW"/>
</dbReference>
<dbReference type="Gene3D" id="3.40.50.150">
    <property type="entry name" value="Vaccinia Virus protein VP39"/>
    <property type="match status" value="1"/>
</dbReference>
<evidence type="ECO:0000256" key="1">
    <source>
        <dbReference type="SAM" id="MobiDB-lite"/>
    </source>
</evidence>
<keyword evidence="4" id="KW-1185">Reference proteome</keyword>
<evidence type="ECO:0000313" key="4">
    <source>
        <dbReference type="Proteomes" id="UP000585638"/>
    </source>
</evidence>
<comment type="caution">
    <text evidence="3">The sequence shown here is derived from an EMBL/GenBank/DDBJ whole genome shotgun (WGS) entry which is preliminary data.</text>
</comment>
<feature type="region of interest" description="Disordered" evidence="1">
    <location>
        <begin position="213"/>
        <end position="235"/>
    </location>
</feature>
<name>A0A7W9KNE4_9PSEU</name>
<dbReference type="InterPro" id="IPR029063">
    <property type="entry name" value="SAM-dependent_MTases_sf"/>
</dbReference>
<dbReference type="InterPro" id="IPR041698">
    <property type="entry name" value="Methyltransf_25"/>
</dbReference>
<proteinExistence type="predicted"/>
<sequence>MDNTAADGSPVELYALLPDAGEPALIHAAIPAGATVLELGAGAGRVTQPLAALGHPVLAVDNSEEMLAHVRNAETIRADIESLRLDRRFDAVILASQLVNTTDAELRRGLLATAAHHVSDNGIVLIQWHPPGWFGNVDSTPGQLGPVTITVRDIVRDADLLSATVHYDHVDRHWKHEFTARKLSTSDMRAELAAVGLRFDGWLTEDQTWFTARPNHRSSAAESPSVSGDEEAQAT</sequence>
<reference evidence="3 4" key="1">
    <citation type="submission" date="2020-08" db="EMBL/GenBank/DDBJ databases">
        <title>Sequencing the genomes of 1000 actinobacteria strains.</title>
        <authorList>
            <person name="Klenk H.-P."/>
        </authorList>
    </citation>
    <scope>NUCLEOTIDE SEQUENCE [LARGE SCALE GENOMIC DNA]</scope>
    <source>
        <strain evidence="3 4">DSM 43851</strain>
    </source>
</reference>
<accession>A0A7W9KNE4</accession>
<evidence type="ECO:0000313" key="3">
    <source>
        <dbReference type="EMBL" id="MBB5895756.1"/>
    </source>
</evidence>
<feature type="domain" description="Methyltransferase" evidence="2">
    <location>
        <begin position="36"/>
        <end position="122"/>
    </location>
</feature>
<dbReference type="RefSeq" id="WP_312890466.1">
    <property type="nucleotide sequence ID" value="NZ_JACHIR010000001.1"/>
</dbReference>
<dbReference type="CDD" id="cd02440">
    <property type="entry name" value="AdoMet_MTases"/>
    <property type="match status" value="1"/>
</dbReference>
<gene>
    <name evidence="3" type="ORF">BJ998_006952</name>
</gene>
<dbReference type="AlphaFoldDB" id="A0A7W9KNE4"/>
<protein>
    <submittedName>
        <fullName evidence="3">SAM-dependent methyltransferase</fullName>
    </submittedName>
</protein>